<proteinExistence type="predicted"/>
<dbReference type="KEGG" id="agf:ET445_16205"/>
<dbReference type="RefSeq" id="WP_129192186.1">
    <property type="nucleotide sequence ID" value="NZ_CP035491.1"/>
</dbReference>
<keyword evidence="2" id="KW-1185">Reference proteome</keyword>
<organism evidence="1 2">
    <name type="scientific">Agromyces protaetiae</name>
    <dbReference type="NCBI Taxonomy" id="2509455"/>
    <lineage>
        <taxon>Bacteria</taxon>
        <taxon>Bacillati</taxon>
        <taxon>Actinomycetota</taxon>
        <taxon>Actinomycetes</taxon>
        <taxon>Micrococcales</taxon>
        <taxon>Microbacteriaceae</taxon>
        <taxon>Agromyces</taxon>
    </lineage>
</organism>
<dbReference type="EMBL" id="CP035491">
    <property type="protein sequence ID" value="QAY74642.1"/>
    <property type="molecule type" value="Genomic_DNA"/>
</dbReference>
<dbReference type="Proteomes" id="UP000291259">
    <property type="component" value="Chromosome"/>
</dbReference>
<reference evidence="1 2" key="1">
    <citation type="submission" date="2019-01" db="EMBL/GenBank/DDBJ databases">
        <title>Genome sequencing of strain FW100M-8.</title>
        <authorList>
            <person name="Heo J."/>
            <person name="Kim S.-J."/>
            <person name="Kim J.-S."/>
            <person name="Hong S.-B."/>
            <person name="Kwon S.-W."/>
        </authorList>
    </citation>
    <scope>NUCLEOTIDE SEQUENCE [LARGE SCALE GENOMIC DNA]</scope>
    <source>
        <strain evidence="1 2">FW100M-8</strain>
    </source>
</reference>
<name>A0A4P6FEN0_9MICO</name>
<dbReference type="AlphaFoldDB" id="A0A4P6FEN0"/>
<accession>A0A4P6FEN0</accession>
<dbReference type="OrthoDB" id="3173471at2"/>
<evidence type="ECO:0000313" key="2">
    <source>
        <dbReference type="Proteomes" id="UP000291259"/>
    </source>
</evidence>
<sequence>MTRRNPLPPALRTYGFTVQEAVALTGRGRLRASDLRTLHRGVRMPSRAGDSFAVHTASLALVMPPAAFFCGTSAAEIHGIPLPPSAVFPSRGLEVGVPSEHRALRRRGIIGRKLRVREADLTAVHGRLVTTPARTWCDLATSLDVPHLVAAGDWLIRAGAATRAELGDAVEDHPGRRFRGRLRLALRLLDERAESPKESELRAIVVLAGLPVPTPQVVVSDEFGRFVARGDLVFEDYGEVREYQGDHHRTDRAQWRRDRTREAEIEATGRHVTEVTDDDLAHPEALLRRLEANLRRRGWDGPRTPMAPRP</sequence>
<evidence type="ECO:0008006" key="3">
    <source>
        <dbReference type="Google" id="ProtNLM"/>
    </source>
</evidence>
<gene>
    <name evidence="1" type="ORF">ET445_16205</name>
</gene>
<protein>
    <recommendedName>
        <fullName evidence="3">DUF559 domain-containing protein</fullName>
    </recommendedName>
</protein>
<evidence type="ECO:0000313" key="1">
    <source>
        <dbReference type="EMBL" id="QAY74642.1"/>
    </source>
</evidence>